<reference evidence="9" key="2">
    <citation type="journal article" date="2021" name="Sci. Rep.">
        <title>The distribution of antibiotic resistance genes in chicken gut microbiota commensals.</title>
        <authorList>
            <person name="Juricova H."/>
            <person name="Matiasovicova J."/>
            <person name="Kubasova T."/>
            <person name="Cejkova D."/>
            <person name="Rychlik I."/>
        </authorList>
    </citation>
    <scope>NUCLEOTIDE SEQUENCE</scope>
    <source>
        <strain evidence="9">An420c</strain>
    </source>
</reference>
<dbReference type="InterPro" id="IPR003439">
    <property type="entry name" value="ABC_transporter-like_ATP-bd"/>
</dbReference>
<dbReference type="PROSITE" id="PS00211">
    <property type="entry name" value="ABC_TRANSPORTER_1"/>
    <property type="match status" value="1"/>
</dbReference>
<keyword evidence="5" id="KW-0547">Nucleotide-binding</keyword>
<evidence type="ECO:0000256" key="5">
    <source>
        <dbReference type="ARBA" id="ARBA00022741"/>
    </source>
</evidence>
<sequence>MSKIEIEHVTFTYPGADAPTLNDLNLCVEEGDFLAIVGNNGCGKSTFCKTLNGLIPHFIVGDMTGSIRIDGVDTREQEIGDLAKRVGYVYQDFENQIVCPTVLDDASYGCLNYAMEDYKERGKNALQICGLSSKISDYVWQLSGGQKHLLALAGAAALSPDVLILDEPIAQLDPAHADQIYEILKEWNETYHKTIIVIEHHTEYIARYCKHVLLLRDGKNVWQLPAQEAMRRVKELRRSNIFPPQVTIAADRMAEEGLVPADESFPVNIEEGKAFFGKYLRHLPESTRMARTPGGGESLVSFRNVTVRYRAVKGQAPRILDQFSLDIRKGEKIALIGSNGAGKSTILKMMMGLVHPEEGSVLLDGREIKDFSKEEVGELLSLVYQNPEEMFIQDSIRADIAYAMKVRKVPEYEKRTEELLAQFRLTELAERDGRLLSGGQMRRASLAIGVALNPKILLLDEPTANLDIATRREVMNTLQMLKGITNTVVIATHDMQLVCDWAERIIVLSGGYVIADGPKEQIFADLYVRSQVGIRPPQIYDMGRALGIANPCFTIDEFIGYFKEGEERYA</sequence>
<evidence type="ECO:0000256" key="1">
    <source>
        <dbReference type="ARBA" id="ARBA00004202"/>
    </source>
</evidence>
<dbReference type="EMBL" id="JACJLV010000024">
    <property type="protein sequence ID" value="MBM6827086.1"/>
    <property type="molecule type" value="Genomic_DNA"/>
</dbReference>
<dbReference type="InterPro" id="IPR015856">
    <property type="entry name" value="ABC_transpr_CbiO/EcfA_su"/>
</dbReference>
<dbReference type="NCBIfam" id="NF010167">
    <property type="entry name" value="PRK13648.1"/>
    <property type="match status" value="2"/>
</dbReference>
<keyword evidence="4" id="KW-1003">Cell membrane</keyword>
<keyword evidence="6 9" id="KW-0067">ATP-binding</keyword>
<dbReference type="CDD" id="cd03225">
    <property type="entry name" value="ABC_cobalt_CbiO_domain1"/>
    <property type="match status" value="2"/>
</dbReference>
<keyword evidence="3" id="KW-0813">Transport</keyword>
<dbReference type="RefSeq" id="WP_204909126.1">
    <property type="nucleotide sequence ID" value="NZ_JACJLV010000024.1"/>
</dbReference>
<dbReference type="Gene3D" id="3.40.50.300">
    <property type="entry name" value="P-loop containing nucleotide triphosphate hydrolases"/>
    <property type="match status" value="2"/>
</dbReference>
<dbReference type="GO" id="GO:0016887">
    <property type="term" value="F:ATP hydrolysis activity"/>
    <property type="evidence" value="ECO:0007669"/>
    <property type="project" value="InterPro"/>
</dbReference>
<evidence type="ECO:0000256" key="7">
    <source>
        <dbReference type="ARBA" id="ARBA00022967"/>
    </source>
</evidence>
<protein>
    <submittedName>
        <fullName evidence="9">ABC transporter ATP-binding protein</fullName>
    </submittedName>
</protein>
<evidence type="ECO:0000256" key="8">
    <source>
        <dbReference type="ARBA" id="ARBA00023136"/>
    </source>
</evidence>
<dbReference type="GO" id="GO:0043190">
    <property type="term" value="C:ATP-binding cassette (ABC) transporter complex"/>
    <property type="evidence" value="ECO:0007669"/>
    <property type="project" value="TreeGrafter"/>
</dbReference>
<dbReference type="PANTHER" id="PTHR43553:SF27">
    <property type="entry name" value="ENERGY-COUPLING FACTOR TRANSPORTER ATP-BINDING PROTEIN ECFA2"/>
    <property type="match status" value="1"/>
</dbReference>
<dbReference type="SMART" id="SM00382">
    <property type="entry name" value="AAA"/>
    <property type="match status" value="2"/>
</dbReference>
<dbReference type="AlphaFoldDB" id="A0A938XF31"/>
<keyword evidence="8" id="KW-0472">Membrane</keyword>
<dbReference type="PROSITE" id="PS50893">
    <property type="entry name" value="ABC_TRANSPORTER_2"/>
    <property type="match status" value="2"/>
</dbReference>
<evidence type="ECO:0000313" key="10">
    <source>
        <dbReference type="Proteomes" id="UP000713880"/>
    </source>
</evidence>
<keyword evidence="7" id="KW-1278">Translocase</keyword>
<dbReference type="InterPro" id="IPR003593">
    <property type="entry name" value="AAA+_ATPase"/>
</dbReference>
<reference evidence="9" key="1">
    <citation type="submission" date="2020-08" db="EMBL/GenBank/DDBJ databases">
        <authorList>
            <person name="Cejkova D."/>
            <person name="Kubasova T."/>
            <person name="Jahodarova E."/>
            <person name="Rychlik I."/>
        </authorList>
    </citation>
    <scope>NUCLEOTIDE SEQUENCE</scope>
    <source>
        <strain evidence="9">An420c</strain>
    </source>
</reference>
<comment type="subcellular location">
    <subcellularLocation>
        <location evidence="1">Cell membrane</location>
        <topology evidence="1">Peripheral membrane protein</topology>
    </subcellularLocation>
</comment>
<evidence type="ECO:0000313" key="9">
    <source>
        <dbReference type="EMBL" id="MBM6827086.1"/>
    </source>
</evidence>
<gene>
    <name evidence="9" type="ORF">H6A13_08240</name>
</gene>
<evidence type="ECO:0000256" key="3">
    <source>
        <dbReference type="ARBA" id="ARBA00022448"/>
    </source>
</evidence>
<dbReference type="InterPro" id="IPR017871">
    <property type="entry name" value="ABC_transporter-like_CS"/>
</dbReference>
<keyword evidence="10" id="KW-1185">Reference proteome</keyword>
<dbReference type="Pfam" id="PF00005">
    <property type="entry name" value="ABC_tran"/>
    <property type="match status" value="2"/>
</dbReference>
<evidence type="ECO:0000256" key="6">
    <source>
        <dbReference type="ARBA" id="ARBA00022840"/>
    </source>
</evidence>
<dbReference type="GO" id="GO:0042626">
    <property type="term" value="F:ATPase-coupled transmembrane transporter activity"/>
    <property type="evidence" value="ECO:0007669"/>
    <property type="project" value="TreeGrafter"/>
</dbReference>
<evidence type="ECO:0000256" key="2">
    <source>
        <dbReference type="ARBA" id="ARBA00005417"/>
    </source>
</evidence>
<name>A0A938XF31_9CLOT</name>
<comment type="similarity">
    <text evidence="2">Belongs to the ABC transporter superfamily.</text>
</comment>
<dbReference type="Proteomes" id="UP000713880">
    <property type="component" value="Unassembled WGS sequence"/>
</dbReference>
<dbReference type="InterPro" id="IPR050095">
    <property type="entry name" value="ECF_ABC_transporter_ATP-bd"/>
</dbReference>
<dbReference type="PANTHER" id="PTHR43553">
    <property type="entry name" value="HEAVY METAL TRANSPORTER"/>
    <property type="match status" value="1"/>
</dbReference>
<comment type="caution">
    <text evidence="9">The sequence shown here is derived from an EMBL/GenBank/DDBJ whole genome shotgun (WGS) entry which is preliminary data.</text>
</comment>
<dbReference type="GO" id="GO:0005524">
    <property type="term" value="F:ATP binding"/>
    <property type="evidence" value="ECO:0007669"/>
    <property type="project" value="UniProtKB-KW"/>
</dbReference>
<dbReference type="InterPro" id="IPR027417">
    <property type="entry name" value="P-loop_NTPase"/>
</dbReference>
<proteinExistence type="inferred from homology"/>
<organism evidence="9 10">
    <name type="scientific">Mordavella massiliensis</name>
    <dbReference type="NCBI Taxonomy" id="1871024"/>
    <lineage>
        <taxon>Bacteria</taxon>
        <taxon>Bacillati</taxon>
        <taxon>Bacillota</taxon>
        <taxon>Clostridia</taxon>
        <taxon>Eubacteriales</taxon>
        <taxon>Clostridiaceae</taxon>
        <taxon>Mordavella</taxon>
    </lineage>
</organism>
<evidence type="ECO:0000256" key="4">
    <source>
        <dbReference type="ARBA" id="ARBA00022475"/>
    </source>
</evidence>
<accession>A0A938XF31</accession>
<dbReference type="SUPFAM" id="SSF52540">
    <property type="entry name" value="P-loop containing nucleoside triphosphate hydrolases"/>
    <property type="match status" value="2"/>
</dbReference>